<sequence length="287" mass="32311">MKAVLFALLSYMLISSHARATGEELLIPSLTAGHPVNSFLQQQLNDVLSATEDDYPSVRTIPVKIDVAEERHLRNLNLGITDVVWALCSEERNREYTPIAVPLMAGLFGYRLNVVRNNDPRFDALSTLEPLQNMIAAQAGRWLDAGILRHNGITVLDTGRYAGYRAIHRSLADFYPRSVTEIEYEIAGVGLDSVQIAPLHALHYPMVYVLYVSKTNHQLAKRLRSGFQRIIDSGRYTELLQQQPWYQSSRQLMAGRALIRLTNPNNMGECATALRDYSQILYTPAPN</sequence>
<reference evidence="2 3" key="1">
    <citation type="submission" date="2022-10" db="EMBL/GenBank/DDBJ databases">
        <title>Alteromonas sp. chi3 Genome sequencing.</title>
        <authorList>
            <person name="Park S."/>
        </authorList>
    </citation>
    <scope>NUCLEOTIDE SEQUENCE [LARGE SCALE GENOMIC DNA]</scope>
    <source>
        <strain evidence="3">chi3</strain>
    </source>
</reference>
<evidence type="ECO:0008006" key="4">
    <source>
        <dbReference type="Google" id="ProtNLM"/>
    </source>
</evidence>
<proteinExistence type="predicted"/>
<name>A0ABT5L598_9ALTE</name>
<evidence type="ECO:0000256" key="1">
    <source>
        <dbReference type="SAM" id="SignalP"/>
    </source>
</evidence>
<feature type="signal peptide" evidence="1">
    <location>
        <begin position="1"/>
        <end position="20"/>
    </location>
</feature>
<accession>A0ABT5L598</accession>
<dbReference type="RefSeq" id="WP_273642010.1">
    <property type="nucleotide sequence ID" value="NZ_JAQQXP010000002.1"/>
</dbReference>
<dbReference type="Proteomes" id="UP001218788">
    <property type="component" value="Unassembled WGS sequence"/>
</dbReference>
<evidence type="ECO:0000313" key="2">
    <source>
        <dbReference type="EMBL" id="MDC8832214.1"/>
    </source>
</evidence>
<organism evidence="2 3">
    <name type="scientific">Alteromonas gilva</name>
    <dbReference type="NCBI Taxonomy" id="2987522"/>
    <lineage>
        <taxon>Bacteria</taxon>
        <taxon>Pseudomonadati</taxon>
        <taxon>Pseudomonadota</taxon>
        <taxon>Gammaproteobacteria</taxon>
        <taxon>Alteromonadales</taxon>
        <taxon>Alteromonadaceae</taxon>
        <taxon>Alteromonas/Salinimonas group</taxon>
        <taxon>Alteromonas</taxon>
    </lineage>
</organism>
<evidence type="ECO:0000313" key="3">
    <source>
        <dbReference type="Proteomes" id="UP001218788"/>
    </source>
</evidence>
<gene>
    <name evidence="2" type="ORF">OIK42_15770</name>
</gene>
<dbReference type="EMBL" id="JAQQXP010000002">
    <property type="protein sequence ID" value="MDC8832214.1"/>
    <property type="molecule type" value="Genomic_DNA"/>
</dbReference>
<dbReference type="SUPFAM" id="SSF53850">
    <property type="entry name" value="Periplasmic binding protein-like II"/>
    <property type="match status" value="1"/>
</dbReference>
<keyword evidence="3" id="KW-1185">Reference proteome</keyword>
<feature type="chain" id="PRO_5047452154" description="Solute-binding protein family 3/N-terminal domain-containing protein" evidence="1">
    <location>
        <begin position="21"/>
        <end position="287"/>
    </location>
</feature>
<keyword evidence="1" id="KW-0732">Signal</keyword>
<comment type="caution">
    <text evidence="2">The sequence shown here is derived from an EMBL/GenBank/DDBJ whole genome shotgun (WGS) entry which is preliminary data.</text>
</comment>
<protein>
    <recommendedName>
        <fullName evidence="4">Solute-binding protein family 3/N-terminal domain-containing protein</fullName>
    </recommendedName>
</protein>